<protein>
    <recommendedName>
        <fullName evidence="5">RCR-type E3 ubiquitin transferase</fullName>
        <ecNumber evidence="5">2.3.2.33</ecNumber>
    </recommendedName>
</protein>
<dbReference type="Gene3D" id="3.30.40.10">
    <property type="entry name" value="Zinc/RING finger domain, C3HC4 (zinc finger)"/>
    <property type="match status" value="1"/>
</dbReference>
<dbReference type="InterPro" id="IPR044066">
    <property type="entry name" value="TRIAD_supradom"/>
</dbReference>
<evidence type="ECO:0000313" key="17">
    <source>
        <dbReference type="EMBL" id="KAG2386278.1"/>
    </source>
</evidence>
<evidence type="ECO:0000256" key="5">
    <source>
        <dbReference type="ARBA" id="ARBA00012249"/>
    </source>
</evidence>
<evidence type="ECO:0000256" key="3">
    <source>
        <dbReference type="ARBA" id="ARBA00004906"/>
    </source>
</evidence>
<dbReference type="Pfam" id="PF13639">
    <property type="entry name" value="zf-RING_2"/>
    <property type="match status" value="1"/>
</dbReference>
<dbReference type="CDD" id="cd16463">
    <property type="entry name" value="RING-H2_PHR"/>
    <property type="match status" value="1"/>
</dbReference>
<feature type="region of interest" description="Disordered" evidence="14">
    <location>
        <begin position="20"/>
        <end position="57"/>
    </location>
</feature>
<evidence type="ECO:0000256" key="1">
    <source>
        <dbReference type="ARBA" id="ARBA00000333"/>
    </source>
</evidence>
<comment type="catalytic activity">
    <reaction evidence="1">
        <text>[E2 ubiquitin-conjugating enzyme]-S-ubiquitinyl-L-cysteine + [acceptor protein]-L-threonine = [E2 ubiquitin-conjugating enzyme]-L-cysteine + [acceptor protein]-3-O-ubiquitinyl-L-threonine.</text>
        <dbReference type="EC" id="2.3.2.33"/>
    </reaction>
</comment>
<evidence type="ECO:0000313" key="18">
    <source>
        <dbReference type="Proteomes" id="UP000816034"/>
    </source>
</evidence>
<dbReference type="InterPro" id="IPR001841">
    <property type="entry name" value="Znf_RING"/>
</dbReference>
<gene>
    <name evidence="17" type="ORF">C9374_002724</name>
</gene>
<comment type="similarity">
    <text evidence="4">Belongs to the RING-Cys relay (RCR) family.</text>
</comment>
<dbReference type="Proteomes" id="UP000816034">
    <property type="component" value="Unassembled WGS sequence"/>
</dbReference>
<evidence type="ECO:0000256" key="9">
    <source>
        <dbReference type="ARBA" id="ARBA00022771"/>
    </source>
</evidence>
<evidence type="ECO:0000256" key="11">
    <source>
        <dbReference type="ARBA" id="ARBA00022833"/>
    </source>
</evidence>
<dbReference type="EMBL" id="PYSW02000016">
    <property type="protein sequence ID" value="KAG2386278.1"/>
    <property type="molecule type" value="Genomic_DNA"/>
</dbReference>
<evidence type="ECO:0000256" key="10">
    <source>
        <dbReference type="ARBA" id="ARBA00022786"/>
    </source>
</evidence>
<evidence type="ECO:0000256" key="6">
    <source>
        <dbReference type="ARBA" id="ARBA00022679"/>
    </source>
</evidence>
<sequence>MGKETSPTWVESLHQPTVMMEHHHHSTTSTTYDPSNSNGTSRMLTSPSSPPTTPGCEDCKKRGRAYLQDHGVEKDTNGKVICPVCCQSIDYGNVEDHIEECLNLRNMLKTTGVSCVTPQRKSKPVGKFSPFNSLQQDFTSYYGDAYLLSSTSPDQQRKDEQIARQIHLTDLKELKQQQDEEECIKCDRCEKCLQIDSAIFLDHCVHSFCADCLRKCILQFMDDLEESDNNCCDLSCIPCPAQCCFEFIPQNVISSVLTEKEKERLSDLGLRKAFTTSSNTFVKCPNKSCGTIVERVLRSREEIVQEIIRQKRAPSETEVHKEQYRFRCRECSTEFCSNCNSIPYHEHHTCVSFHAFLNSKKCRFCEIIIEKTNTEDVCTSEECQEKLKHACSHVHKCGHLCCGIKDEFLHLRCLECSDELELQEGDDFCNICYTSSLKQAPCIELKCGHIFHYECIRKRLEKKWSGARMTFNFEKCPLCNQVVEHYSLKDLTIPIRTLRSMVERKALMRLDNEGLLKCEEVTNENSKYYKKPLEYALNTFAYYLCYECKNPYYGGRIQCGENDDENEEFNEQDLKCGSCCMKNVRNNLVCDLHGTEFVEYKCKFCCNIATWFCWGTTHFCDKCHRKQVEINNSPKHPRVSYQNVWVLPNVHQAEIIQRMEKNMCWVALFAVSVES</sequence>
<feature type="domain" description="RING-type" evidence="16">
    <location>
        <begin position="182"/>
        <end position="453"/>
    </location>
</feature>
<keyword evidence="11" id="KW-0862">Zinc</keyword>
<dbReference type="InterPro" id="IPR013083">
    <property type="entry name" value="Znf_RING/FYVE/PHD"/>
</dbReference>
<dbReference type="PROSITE" id="PS51873">
    <property type="entry name" value="TRIAD"/>
    <property type="match status" value="1"/>
</dbReference>
<evidence type="ECO:0000256" key="2">
    <source>
        <dbReference type="ARBA" id="ARBA00004489"/>
    </source>
</evidence>
<evidence type="ECO:0000256" key="4">
    <source>
        <dbReference type="ARBA" id="ARBA00005415"/>
    </source>
</evidence>
<proteinExistence type="inferred from homology"/>
<evidence type="ECO:0000256" key="7">
    <source>
        <dbReference type="ARBA" id="ARBA00022723"/>
    </source>
</evidence>
<dbReference type="InterPro" id="IPR017907">
    <property type="entry name" value="Znf_RING_CS"/>
</dbReference>
<evidence type="ECO:0000256" key="12">
    <source>
        <dbReference type="ARBA" id="ARBA00023273"/>
    </source>
</evidence>
<keyword evidence="18" id="KW-1185">Reference proteome</keyword>
<dbReference type="SUPFAM" id="SSF57850">
    <property type="entry name" value="RING/U-box"/>
    <property type="match status" value="1"/>
</dbReference>
<evidence type="ECO:0000256" key="8">
    <source>
        <dbReference type="ARBA" id="ARBA00022737"/>
    </source>
</evidence>
<comment type="pathway">
    <text evidence="3">Protein modification; protein ubiquitination.</text>
</comment>
<dbReference type="AlphaFoldDB" id="A0AA88GUK4"/>
<dbReference type="GO" id="GO:0061630">
    <property type="term" value="F:ubiquitin protein ligase activity"/>
    <property type="evidence" value="ECO:0007669"/>
    <property type="project" value="UniProtKB-EC"/>
</dbReference>
<keyword evidence="7" id="KW-0479">Metal-binding</keyword>
<dbReference type="InterPro" id="IPR002867">
    <property type="entry name" value="IBR_dom"/>
</dbReference>
<feature type="domain" description="RING-type" evidence="15">
    <location>
        <begin position="429"/>
        <end position="480"/>
    </location>
</feature>
<feature type="compositionally biased region" description="Polar residues" evidence="14">
    <location>
        <begin position="32"/>
        <end position="44"/>
    </location>
</feature>
<dbReference type="Pfam" id="PF01485">
    <property type="entry name" value="IBR"/>
    <property type="match status" value="1"/>
</dbReference>
<dbReference type="PANTHER" id="PTHR45943">
    <property type="entry name" value="E3 UBIQUITIN-PROTEIN LIGASE MYCBP2"/>
    <property type="match status" value="1"/>
</dbReference>
<name>A0AA88GUK4_NAELO</name>
<comment type="subcellular location">
    <subcellularLocation>
        <location evidence="2">Cell projection</location>
        <location evidence="2">Axon</location>
    </subcellularLocation>
</comment>
<dbReference type="SMART" id="SM00184">
    <property type="entry name" value="RING"/>
    <property type="match status" value="2"/>
</dbReference>
<keyword evidence="9 13" id="KW-0863">Zinc-finger</keyword>
<evidence type="ECO:0000259" key="16">
    <source>
        <dbReference type="PROSITE" id="PS51873"/>
    </source>
</evidence>
<dbReference type="GeneID" id="68095179"/>
<dbReference type="SMART" id="SM00647">
    <property type="entry name" value="IBR"/>
    <property type="match status" value="1"/>
</dbReference>
<keyword evidence="8" id="KW-0677">Repeat</keyword>
<accession>A0AA88GUK4</accession>
<organism evidence="17 18">
    <name type="scientific">Naegleria lovaniensis</name>
    <name type="common">Amoeba</name>
    <dbReference type="NCBI Taxonomy" id="51637"/>
    <lineage>
        <taxon>Eukaryota</taxon>
        <taxon>Discoba</taxon>
        <taxon>Heterolobosea</taxon>
        <taxon>Tetramitia</taxon>
        <taxon>Eutetramitia</taxon>
        <taxon>Vahlkampfiidae</taxon>
        <taxon>Naegleria</taxon>
    </lineage>
</organism>
<comment type="caution">
    <text evidence="17">The sequence shown here is derived from an EMBL/GenBank/DDBJ whole genome shotgun (WGS) entry which is preliminary data.</text>
</comment>
<dbReference type="RefSeq" id="XP_044550270.1">
    <property type="nucleotide sequence ID" value="XM_044692173.1"/>
</dbReference>
<dbReference type="PROSITE" id="PS00518">
    <property type="entry name" value="ZF_RING_1"/>
    <property type="match status" value="1"/>
</dbReference>
<evidence type="ECO:0000256" key="13">
    <source>
        <dbReference type="PROSITE-ProRule" id="PRU00175"/>
    </source>
</evidence>
<evidence type="ECO:0000256" key="14">
    <source>
        <dbReference type="SAM" id="MobiDB-lite"/>
    </source>
</evidence>
<keyword evidence="12" id="KW-0966">Cell projection</keyword>
<keyword evidence="10" id="KW-0833">Ubl conjugation pathway</keyword>
<dbReference type="FunFam" id="3.30.40.10:FF:000078">
    <property type="entry name" value="E3 ubiquitin-protein ligase MYCBP2 isoform X1"/>
    <property type="match status" value="1"/>
</dbReference>
<dbReference type="GO" id="GO:0005634">
    <property type="term" value="C:nucleus"/>
    <property type="evidence" value="ECO:0007669"/>
    <property type="project" value="TreeGrafter"/>
</dbReference>
<keyword evidence="6" id="KW-0808">Transferase</keyword>
<dbReference type="PROSITE" id="PS50089">
    <property type="entry name" value="ZF_RING_2"/>
    <property type="match status" value="1"/>
</dbReference>
<dbReference type="GO" id="GO:0008270">
    <property type="term" value="F:zinc ion binding"/>
    <property type="evidence" value="ECO:0007669"/>
    <property type="project" value="UniProtKB-KW"/>
</dbReference>
<dbReference type="PANTHER" id="PTHR45943:SF2">
    <property type="entry name" value="RING-TYPE DOMAIN-CONTAINING PROTEIN"/>
    <property type="match status" value="1"/>
</dbReference>
<dbReference type="GO" id="GO:0005886">
    <property type="term" value="C:plasma membrane"/>
    <property type="evidence" value="ECO:0007669"/>
    <property type="project" value="TreeGrafter"/>
</dbReference>
<dbReference type="EC" id="2.3.2.33" evidence="5"/>
<reference evidence="17 18" key="1">
    <citation type="journal article" date="2018" name="BMC Genomics">
        <title>The genome of Naegleria lovaniensis, the basis for a comparative approach to unravel pathogenicity factors of the human pathogenic amoeba N. fowleri.</title>
        <authorList>
            <person name="Liechti N."/>
            <person name="Schurch N."/>
            <person name="Bruggmann R."/>
            <person name="Wittwer M."/>
        </authorList>
    </citation>
    <scope>NUCLEOTIDE SEQUENCE [LARGE SCALE GENOMIC DNA]</scope>
    <source>
        <strain evidence="17 18">ATCC 30569</strain>
    </source>
</reference>
<evidence type="ECO:0000259" key="15">
    <source>
        <dbReference type="PROSITE" id="PS50089"/>
    </source>
</evidence>